<dbReference type="PANTHER" id="PTHR36509:SF2">
    <property type="entry name" value="BLL3101 PROTEIN"/>
    <property type="match status" value="1"/>
</dbReference>
<dbReference type="Gene3D" id="2.60.40.1610">
    <property type="entry name" value="Domain of unknown function DUF1254"/>
    <property type="match status" value="1"/>
</dbReference>
<evidence type="ECO:0008006" key="6">
    <source>
        <dbReference type="Google" id="ProtNLM"/>
    </source>
</evidence>
<feature type="domain" description="DUF1214" evidence="2">
    <location>
        <begin position="361"/>
        <end position="469"/>
    </location>
</feature>
<dbReference type="SUPFAM" id="SSF160935">
    <property type="entry name" value="VPA0735-like"/>
    <property type="match status" value="1"/>
</dbReference>
<evidence type="ECO:0000259" key="3">
    <source>
        <dbReference type="Pfam" id="PF06863"/>
    </source>
</evidence>
<reference evidence="4 5" key="1">
    <citation type="submission" date="2017-05" db="EMBL/GenBank/DDBJ databases">
        <title>Complete and WGS of Bordetella genogroups.</title>
        <authorList>
            <person name="Spilker T."/>
            <person name="LiPuma J."/>
        </authorList>
    </citation>
    <scope>NUCLEOTIDE SEQUENCE [LARGE SCALE GENOMIC DNA]</scope>
    <source>
        <strain evidence="4 5">AU17610</strain>
    </source>
</reference>
<name>A0A261STD7_9BORD</name>
<protein>
    <recommendedName>
        <fullName evidence="6">Cell envelope protein</fullName>
    </recommendedName>
</protein>
<dbReference type="Proteomes" id="UP000217005">
    <property type="component" value="Unassembled WGS sequence"/>
</dbReference>
<dbReference type="EMBL" id="NEVL01000001">
    <property type="protein sequence ID" value="OZI40425.1"/>
    <property type="molecule type" value="Genomic_DNA"/>
</dbReference>
<dbReference type="InterPro" id="IPR037050">
    <property type="entry name" value="DUF1254_sf"/>
</dbReference>
<evidence type="ECO:0000313" key="5">
    <source>
        <dbReference type="Proteomes" id="UP000217005"/>
    </source>
</evidence>
<evidence type="ECO:0000259" key="2">
    <source>
        <dbReference type="Pfam" id="PF06742"/>
    </source>
</evidence>
<comment type="caution">
    <text evidence="4">The sequence shown here is derived from an EMBL/GenBank/DDBJ whole genome shotgun (WGS) entry which is preliminary data.</text>
</comment>
<dbReference type="PANTHER" id="PTHR36509">
    <property type="entry name" value="BLL3101 PROTEIN"/>
    <property type="match status" value="1"/>
</dbReference>
<gene>
    <name evidence="4" type="ORF">CEG14_01260</name>
</gene>
<organism evidence="4 5">
    <name type="scientific">Bordetella genomosp. 1</name>
    <dbReference type="NCBI Taxonomy" id="1395607"/>
    <lineage>
        <taxon>Bacteria</taxon>
        <taxon>Pseudomonadati</taxon>
        <taxon>Pseudomonadota</taxon>
        <taxon>Betaproteobacteria</taxon>
        <taxon>Burkholderiales</taxon>
        <taxon>Alcaligenaceae</taxon>
        <taxon>Bordetella</taxon>
    </lineage>
</organism>
<dbReference type="InterPro" id="IPR010621">
    <property type="entry name" value="DUF1214"/>
</dbReference>
<keyword evidence="1" id="KW-0732">Signal</keyword>
<dbReference type="InterPro" id="IPR037049">
    <property type="entry name" value="DUF1214_C_sf"/>
</dbReference>
<accession>A0A261STD7</accession>
<dbReference type="Gene3D" id="2.60.120.600">
    <property type="entry name" value="Domain of unknown function DUF1214, C-terminal domain"/>
    <property type="match status" value="1"/>
</dbReference>
<dbReference type="Pfam" id="PF06742">
    <property type="entry name" value="DUF1214"/>
    <property type="match status" value="1"/>
</dbReference>
<feature type="signal peptide" evidence="1">
    <location>
        <begin position="1"/>
        <end position="25"/>
    </location>
</feature>
<feature type="chain" id="PRO_5012785796" description="Cell envelope protein" evidence="1">
    <location>
        <begin position="26"/>
        <end position="486"/>
    </location>
</feature>
<sequence length="486" mass="54400">MKNRFVALSLGCSMLLAAVPAALHAASTTKDTLTMPAPDIVMHPEYAKTIGRMAYVWAWPMVNMMNRHDRITQAPHPGLLGGILPAAPRGKIGMLHDYITPSETFVTCPNQDVVYGLGFFSLDEEPVIAQVPDFGDRFWVYALYDQRTNQFGELGKPYGSKPGFYLLVGPNWKGEKPKGVQGIIRSPTVLANAIPRIFMDDTDADRAAIQGKINQMVFYPLKEFDGKMKTIDWKTTPDIPNPNAESASSGETRWVIPEKFFDQLPQVLEMVPPLPGEEAMYAQFRAVLAAAQKDPAIKEALLQVAKETEEEVIGPFFRWKHNGKPAGNQWNRSVNNAQTGLDYFNRTGTAKSNMFDNRPNETQYFYTDFDGTGAQLDGSQRYEITFPAGQLPPVKGFWSLTLYNKHHLFSENELKRYSLGTKNRDLVRGQDGSLTLYVGPTSPGKDKEANWLPSPSEPISLYLRAYWGEKAILDGTWQPPVIKKVQ</sequence>
<feature type="domain" description="DUF1254" evidence="3">
    <location>
        <begin position="92"/>
        <end position="220"/>
    </location>
</feature>
<dbReference type="RefSeq" id="WP_094824543.1">
    <property type="nucleotide sequence ID" value="NZ_NEVL01000001.1"/>
</dbReference>
<proteinExistence type="predicted"/>
<dbReference type="OrthoDB" id="104565at2"/>
<dbReference type="Pfam" id="PF06863">
    <property type="entry name" value="DUF1254"/>
    <property type="match status" value="1"/>
</dbReference>
<evidence type="ECO:0000313" key="4">
    <source>
        <dbReference type="EMBL" id="OZI40425.1"/>
    </source>
</evidence>
<dbReference type="InterPro" id="IPR010679">
    <property type="entry name" value="DUF1254"/>
</dbReference>
<evidence type="ECO:0000256" key="1">
    <source>
        <dbReference type="SAM" id="SignalP"/>
    </source>
</evidence>
<dbReference type="AlphaFoldDB" id="A0A261STD7"/>